<evidence type="ECO:0000256" key="4">
    <source>
        <dbReference type="SAM" id="MobiDB-lite"/>
    </source>
</evidence>
<dbReference type="Pfam" id="PF08597">
    <property type="entry name" value="eIF3_subunit"/>
    <property type="match status" value="1"/>
</dbReference>
<feature type="compositionally biased region" description="Acidic residues" evidence="4">
    <location>
        <begin position="1"/>
        <end position="13"/>
    </location>
</feature>
<feature type="region of interest" description="Disordered" evidence="4">
    <location>
        <begin position="1"/>
        <end position="25"/>
    </location>
</feature>
<keyword evidence="6" id="KW-1185">Reference proteome</keyword>
<dbReference type="GO" id="GO:0005852">
    <property type="term" value="C:eukaryotic translation initiation factor 3 complex"/>
    <property type="evidence" value="ECO:0007669"/>
    <property type="project" value="InterPro"/>
</dbReference>
<keyword evidence="2" id="KW-0396">Initiation factor</keyword>
<evidence type="ECO:0000313" key="5">
    <source>
        <dbReference type="EMBL" id="KAK9831396.1"/>
    </source>
</evidence>
<evidence type="ECO:0008006" key="7">
    <source>
        <dbReference type="Google" id="ProtNLM"/>
    </source>
</evidence>
<keyword evidence="1" id="KW-0963">Cytoplasm</keyword>
<dbReference type="Gene3D" id="1.10.246.60">
    <property type="entry name" value="Eukaryotic translation initiation factor 3 like domains"/>
    <property type="match status" value="1"/>
</dbReference>
<gene>
    <name evidence="5" type="ORF">WJX81_000730</name>
</gene>
<evidence type="ECO:0000313" key="6">
    <source>
        <dbReference type="Proteomes" id="UP001445335"/>
    </source>
</evidence>
<name>A0AAW1RD10_9CHLO</name>
<organism evidence="5 6">
    <name type="scientific">Elliptochloris bilobata</name>
    <dbReference type="NCBI Taxonomy" id="381761"/>
    <lineage>
        <taxon>Eukaryota</taxon>
        <taxon>Viridiplantae</taxon>
        <taxon>Chlorophyta</taxon>
        <taxon>core chlorophytes</taxon>
        <taxon>Trebouxiophyceae</taxon>
        <taxon>Trebouxiophyceae incertae sedis</taxon>
        <taxon>Elliptochloris clade</taxon>
        <taxon>Elliptochloris</taxon>
    </lineage>
</organism>
<dbReference type="PANTHER" id="PTHR21681:SF0">
    <property type="entry name" value="EUKARYOTIC TRANSLATION INITIATION FACTOR 3 SUBUNIT J"/>
    <property type="match status" value="1"/>
</dbReference>
<reference evidence="5 6" key="1">
    <citation type="journal article" date="2024" name="Nat. Commun.">
        <title>Phylogenomics reveals the evolutionary origins of lichenization in chlorophyte algae.</title>
        <authorList>
            <person name="Puginier C."/>
            <person name="Libourel C."/>
            <person name="Otte J."/>
            <person name="Skaloud P."/>
            <person name="Haon M."/>
            <person name="Grisel S."/>
            <person name="Petersen M."/>
            <person name="Berrin J.G."/>
            <person name="Delaux P.M."/>
            <person name="Dal Grande F."/>
            <person name="Keller J."/>
        </authorList>
    </citation>
    <scope>NUCLEOTIDE SEQUENCE [LARGE SCALE GENOMIC DNA]</scope>
    <source>
        <strain evidence="5 6">SAG 245.80</strain>
    </source>
</reference>
<evidence type="ECO:0000256" key="3">
    <source>
        <dbReference type="ARBA" id="ARBA00022917"/>
    </source>
</evidence>
<dbReference type="InterPro" id="IPR023194">
    <property type="entry name" value="eIF3-like_dom_sf"/>
</dbReference>
<dbReference type="Proteomes" id="UP001445335">
    <property type="component" value="Unassembled WGS sequence"/>
</dbReference>
<evidence type="ECO:0000256" key="1">
    <source>
        <dbReference type="ARBA" id="ARBA00022490"/>
    </source>
</evidence>
<dbReference type="AlphaFoldDB" id="A0AAW1RD10"/>
<dbReference type="EMBL" id="JALJOU010000046">
    <property type="protein sequence ID" value="KAK9831396.1"/>
    <property type="molecule type" value="Genomic_DNA"/>
</dbReference>
<evidence type="ECO:0000256" key="2">
    <source>
        <dbReference type="ARBA" id="ARBA00022540"/>
    </source>
</evidence>
<protein>
    <recommendedName>
        <fullName evidence="7">Eukaryotic translation initiation factor 3 30 kDa subunit</fullName>
    </recommendedName>
</protein>
<proteinExistence type="predicted"/>
<accession>A0AAW1RD10</accession>
<dbReference type="InterPro" id="IPR013906">
    <property type="entry name" value="eIF3j"/>
</dbReference>
<keyword evidence="3" id="KW-0648">Protein biosynthesis</keyword>
<sequence length="236" mass="25641">MADDWEDWDEEEALSPAAAAATNGAVTKGQVVLAKANEPDASKFADEDAEEEEAPAWEKSIPKPQQKKEAVSRKLYEDKGKPFVADEGPLDDPIAEKLRQQKLVEEADLQAAMDLFGADLDLDKMQPRSAKDFEDLARALAAKYLHPHGRSPHYKALVKALVKAALGPMDVQQAKDMEVCLAGVRADKVKEETAAKAAKKASGKKKVLNVGRSGGSAGLDDYQYDEALDGEDVEFM</sequence>
<dbReference type="GO" id="GO:0003743">
    <property type="term" value="F:translation initiation factor activity"/>
    <property type="evidence" value="ECO:0007669"/>
    <property type="project" value="UniProtKB-KW"/>
</dbReference>
<feature type="compositionally biased region" description="Basic and acidic residues" evidence="4">
    <location>
        <begin position="37"/>
        <end position="46"/>
    </location>
</feature>
<comment type="caution">
    <text evidence="5">The sequence shown here is derived from an EMBL/GenBank/DDBJ whole genome shotgun (WGS) entry which is preliminary data.</text>
</comment>
<feature type="region of interest" description="Disordered" evidence="4">
    <location>
        <begin position="37"/>
        <end position="74"/>
    </location>
</feature>
<dbReference type="PANTHER" id="PTHR21681">
    <property type="entry name" value="EUKARYOTIC TRANSLATION INITIATION FACTOR 3 SUBUNIT J"/>
    <property type="match status" value="1"/>
</dbReference>